<dbReference type="STRING" id="1391654.AKJ09_01083"/>
<dbReference type="Proteomes" id="UP000064967">
    <property type="component" value="Chromosome"/>
</dbReference>
<organism evidence="1 2">
    <name type="scientific">Labilithrix luteola</name>
    <dbReference type="NCBI Taxonomy" id="1391654"/>
    <lineage>
        <taxon>Bacteria</taxon>
        <taxon>Pseudomonadati</taxon>
        <taxon>Myxococcota</taxon>
        <taxon>Polyangia</taxon>
        <taxon>Polyangiales</taxon>
        <taxon>Labilitrichaceae</taxon>
        <taxon>Labilithrix</taxon>
    </lineage>
</organism>
<keyword evidence="2" id="KW-1185">Reference proteome</keyword>
<evidence type="ECO:0000313" key="2">
    <source>
        <dbReference type="Proteomes" id="UP000064967"/>
    </source>
</evidence>
<evidence type="ECO:0000313" key="1">
    <source>
        <dbReference type="EMBL" id="AKU94419.1"/>
    </source>
</evidence>
<dbReference type="KEGG" id="llu:AKJ09_01083"/>
<reference evidence="1 2" key="1">
    <citation type="submission" date="2015-08" db="EMBL/GenBank/DDBJ databases">
        <authorList>
            <person name="Babu N.S."/>
            <person name="Beckwith C.J."/>
            <person name="Beseler K.G."/>
            <person name="Brison A."/>
            <person name="Carone J.V."/>
            <person name="Caskin T.P."/>
            <person name="Diamond M."/>
            <person name="Durham M.E."/>
            <person name="Foxe J.M."/>
            <person name="Go M."/>
            <person name="Henderson B.A."/>
            <person name="Jones I.B."/>
            <person name="McGettigan J.A."/>
            <person name="Micheletti S.J."/>
            <person name="Nasrallah M.E."/>
            <person name="Ortiz D."/>
            <person name="Piller C.R."/>
            <person name="Privatt S.R."/>
            <person name="Schneider S.L."/>
            <person name="Sharp S."/>
            <person name="Smith T.C."/>
            <person name="Stanton J.D."/>
            <person name="Ullery H.E."/>
            <person name="Wilson R.J."/>
            <person name="Serrano M.G."/>
            <person name="Buck G."/>
            <person name="Lee V."/>
            <person name="Wang Y."/>
            <person name="Carvalho R."/>
            <person name="Voegtly L."/>
            <person name="Shi R."/>
            <person name="Duckworth R."/>
            <person name="Johnson A."/>
            <person name="Loviza R."/>
            <person name="Walstead R."/>
            <person name="Shah Z."/>
            <person name="Kiflezghi M."/>
            <person name="Wade K."/>
            <person name="Ball S.L."/>
            <person name="Bradley K.W."/>
            <person name="Asai D.J."/>
            <person name="Bowman C.A."/>
            <person name="Russell D.A."/>
            <person name="Pope W.H."/>
            <person name="Jacobs-Sera D."/>
            <person name="Hendrix R.W."/>
            <person name="Hatfull G.F."/>
        </authorList>
    </citation>
    <scope>NUCLEOTIDE SEQUENCE [LARGE SCALE GENOMIC DNA]</scope>
    <source>
        <strain evidence="1 2">DSM 27648</strain>
    </source>
</reference>
<protein>
    <submittedName>
        <fullName evidence="1">Uncharacterized protein</fullName>
    </submittedName>
</protein>
<gene>
    <name evidence="1" type="ORF">AKJ09_01083</name>
</gene>
<name>A0A0K1PMS9_9BACT</name>
<sequence length="42" mass="4863">MTSERSTGIAFAPPRRIHAHSFGVAFCYLLCIDHRVFRRVWG</sequence>
<proteinExistence type="predicted"/>
<dbReference type="EMBL" id="CP012333">
    <property type="protein sequence ID" value="AKU94419.1"/>
    <property type="molecule type" value="Genomic_DNA"/>
</dbReference>
<accession>A0A0K1PMS9</accession>
<dbReference type="AlphaFoldDB" id="A0A0K1PMS9"/>